<sequence length="35" mass="4049">MQSYNGYCRFMVIDSIILFFYLQICSVCLCADSNS</sequence>
<keyword evidence="1" id="KW-0812">Transmembrane</keyword>
<reference evidence="2" key="1">
    <citation type="submission" date="2018-02" db="EMBL/GenBank/DDBJ databases">
        <title>Rhizophora mucronata_Transcriptome.</title>
        <authorList>
            <person name="Meera S.P."/>
            <person name="Sreeshan A."/>
            <person name="Augustine A."/>
        </authorList>
    </citation>
    <scope>NUCLEOTIDE SEQUENCE</scope>
    <source>
        <tissue evidence="2">Leaf</tissue>
    </source>
</reference>
<evidence type="ECO:0000313" key="2">
    <source>
        <dbReference type="EMBL" id="MBX54758.1"/>
    </source>
</evidence>
<keyword evidence="1" id="KW-1133">Transmembrane helix</keyword>
<protein>
    <submittedName>
        <fullName evidence="2">Uncharacterized protein</fullName>
    </submittedName>
</protein>
<accession>A0A2P2PJ20</accession>
<name>A0A2P2PJ20_RHIMU</name>
<feature type="transmembrane region" description="Helical" evidence="1">
    <location>
        <begin position="12"/>
        <end position="31"/>
    </location>
</feature>
<dbReference type="EMBL" id="GGEC01074274">
    <property type="protein sequence ID" value="MBX54758.1"/>
    <property type="molecule type" value="Transcribed_RNA"/>
</dbReference>
<evidence type="ECO:0000256" key="1">
    <source>
        <dbReference type="SAM" id="Phobius"/>
    </source>
</evidence>
<dbReference type="AlphaFoldDB" id="A0A2P2PJ20"/>
<keyword evidence="1" id="KW-0472">Membrane</keyword>
<organism evidence="2">
    <name type="scientific">Rhizophora mucronata</name>
    <name type="common">Asiatic mangrove</name>
    <dbReference type="NCBI Taxonomy" id="61149"/>
    <lineage>
        <taxon>Eukaryota</taxon>
        <taxon>Viridiplantae</taxon>
        <taxon>Streptophyta</taxon>
        <taxon>Embryophyta</taxon>
        <taxon>Tracheophyta</taxon>
        <taxon>Spermatophyta</taxon>
        <taxon>Magnoliopsida</taxon>
        <taxon>eudicotyledons</taxon>
        <taxon>Gunneridae</taxon>
        <taxon>Pentapetalae</taxon>
        <taxon>rosids</taxon>
        <taxon>fabids</taxon>
        <taxon>Malpighiales</taxon>
        <taxon>Rhizophoraceae</taxon>
        <taxon>Rhizophora</taxon>
    </lineage>
</organism>
<proteinExistence type="predicted"/>